<accession>A0A401ICN2</accession>
<dbReference type="RefSeq" id="WP_124977644.1">
    <property type="nucleotide sequence ID" value="NZ_BDQK01000001.1"/>
</dbReference>
<protein>
    <submittedName>
        <fullName evidence="2">Type IV pilin</fullName>
    </submittedName>
</protein>
<reference evidence="3" key="1">
    <citation type="submission" date="2017-05" db="EMBL/GenBank/DDBJ databases">
        <title>Physiological properties and genetic analysis related to exopolysaccharide production of fresh-water unicellular cyanobacterium Aphanothece sacrum, Suizenji Nori, that has been cultured as a food source in Japan.</title>
        <authorList>
            <person name="Kanesaki Y."/>
            <person name="Yoshikawa S."/>
            <person name="Ohki K."/>
        </authorList>
    </citation>
    <scope>NUCLEOTIDE SEQUENCE [LARGE SCALE GENOMIC DNA]</scope>
    <source>
        <strain evidence="3">FPU1</strain>
    </source>
</reference>
<dbReference type="OrthoDB" id="428462at2"/>
<proteinExistence type="predicted"/>
<feature type="transmembrane region" description="Helical" evidence="1">
    <location>
        <begin position="21"/>
        <end position="48"/>
    </location>
</feature>
<keyword evidence="1" id="KW-1133">Transmembrane helix</keyword>
<keyword evidence="1" id="KW-0472">Membrane</keyword>
<evidence type="ECO:0000256" key="1">
    <source>
        <dbReference type="SAM" id="Phobius"/>
    </source>
</evidence>
<comment type="caution">
    <text evidence="2">The sequence shown here is derived from an EMBL/GenBank/DDBJ whole genome shotgun (WGS) entry which is preliminary data.</text>
</comment>
<dbReference type="AlphaFoldDB" id="A0A401ICN2"/>
<sequence>MLKVWLFLLKKSAKKNEGFSLFEVLVSILVTSAFIMGTLQAMAINAILQVKAERESQANFWVQEDVEMVQAVASNATLSNLGVTKSICYLMPTTANATNKFGGKLITALNNTTYSTSFTDGISLQTYKVDSNGNTVFKSDKTADWVNVNYYGTTTAKKVTVQVVGERQLLNKNYRLVRIATTDNYNGRNYDVVQITYRIGEPYVSTNTKQTDVDKDLLADDIEGKTSIIAENYTEFIPAAVNECK</sequence>
<keyword evidence="1" id="KW-0812">Transmembrane</keyword>
<keyword evidence="3" id="KW-1185">Reference proteome</keyword>
<dbReference type="EMBL" id="BDQK01000001">
    <property type="protein sequence ID" value="GBF78949.1"/>
    <property type="molecule type" value="Genomic_DNA"/>
</dbReference>
<name>A0A401ICN2_APHSA</name>
<evidence type="ECO:0000313" key="3">
    <source>
        <dbReference type="Proteomes" id="UP000287247"/>
    </source>
</evidence>
<evidence type="ECO:0000313" key="2">
    <source>
        <dbReference type="EMBL" id="GBF78949.1"/>
    </source>
</evidence>
<dbReference type="Proteomes" id="UP000287247">
    <property type="component" value="Unassembled WGS sequence"/>
</dbReference>
<gene>
    <name evidence="2" type="ORF">AsFPU1_0340</name>
</gene>
<organism evidence="2 3">
    <name type="scientific">Aphanothece sacrum FPU1</name>
    <dbReference type="NCBI Taxonomy" id="1920663"/>
    <lineage>
        <taxon>Bacteria</taxon>
        <taxon>Bacillati</taxon>
        <taxon>Cyanobacteriota</taxon>
        <taxon>Cyanophyceae</taxon>
        <taxon>Oscillatoriophycideae</taxon>
        <taxon>Chroococcales</taxon>
        <taxon>Aphanothecaceae</taxon>
        <taxon>Aphanothece</taxon>
    </lineage>
</organism>